<dbReference type="GO" id="GO:0016853">
    <property type="term" value="F:isomerase activity"/>
    <property type="evidence" value="ECO:0007669"/>
    <property type="project" value="UniProtKB-KW"/>
</dbReference>
<dbReference type="PANTHER" id="PTHR11820:SF7">
    <property type="entry name" value="ACYLPYRUVASE FAHD1, MITOCHONDRIAL"/>
    <property type="match status" value="1"/>
</dbReference>
<dbReference type="HOGENOM" id="CLU_028458_4_2_2"/>
<dbReference type="GO" id="GO:0046872">
    <property type="term" value="F:metal ion binding"/>
    <property type="evidence" value="ECO:0007669"/>
    <property type="project" value="UniProtKB-KW"/>
</dbReference>
<feature type="domain" description="Fumarylacetoacetase-like C-terminal" evidence="2">
    <location>
        <begin position="46"/>
        <end position="235"/>
    </location>
</feature>
<dbReference type="EMBL" id="CP039139">
    <property type="protein sequence ID" value="QCQ73791.1"/>
    <property type="molecule type" value="Genomic_DNA"/>
</dbReference>
<reference evidence="5 8" key="3">
    <citation type="journal article" date="2014" name="PLoS Genet.">
        <title>Phylogenetically driven sequencing of extremely halophilic archaea reveals strategies for static and dynamic osmo-response.</title>
        <authorList>
            <person name="Becker E.A."/>
            <person name="Seitzer P.M."/>
            <person name="Tritt A."/>
            <person name="Larsen D."/>
            <person name="Krusor M."/>
            <person name="Yao A.I."/>
            <person name="Wu D."/>
            <person name="Madern D."/>
            <person name="Eisen J.A."/>
            <person name="Darling A.E."/>
            <person name="Facciotti M.T."/>
        </authorList>
    </citation>
    <scope>NUCLEOTIDE SEQUENCE [LARGE SCALE GENOMIC DNA]</scope>
    <source>
        <strain evidence="5">ATCC 33500</strain>
        <strain evidence="8">ATCC 33500 / DSM 1411 / JCM 8866 / NBRC 14739 / NCIMB 2177 / R-4</strain>
    </source>
</reference>
<dbReference type="EMBL" id="CP001868">
    <property type="protein sequence ID" value="AFK19979.1"/>
    <property type="molecule type" value="Genomic_DNA"/>
</dbReference>
<dbReference type="GO" id="GO:0018773">
    <property type="term" value="F:acetylpyruvate hydrolase activity"/>
    <property type="evidence" value="ECO:0007669"/>
    <property type="project" value="TreeGrafter"/>
</dbReference>
<dbReference type="EMBL" id="CP007551">
    <property type="protein sequence ID" value="AHZ23357.1"/>
    <property type="molecule type" value="Genomic_DNA"/>
</dbReference>
<evidence type="ECO:0000313" key="3">
    <source>
        <dbReference type="EMBL" id="AFK19979.1"/>
    </source>
</evidence>
<dbReference type="Pfam" id="PF01557">
    <property type="entry name" value="FAA_hydrolase"/>
    <property type="match status" value="1"/>
</dbReference>
<evidence type="ECO:0000259" key="2">
    <source>
        <dbReference type="Pfam" id="PF01557"/>
    </source>
</evidence>
<gene>
    <name evidence="3" type="primary">mhpD</name>
    <name evidence="3" type="ordered locus">HFX_2292</name>
    <name evidence="4" type="ORF">BM92_12235</name>
    <name evidence="5" type="ORF">C439_13264</name>
    <name evidence="6" type="ORF">E6P09_00220</name>
</gene>
<dbReference type="Proteomes" id="UP000027075">
    <property type="component" value="Chromosome"/>
</dbReference>
<dbReference type="Proteomes" id="UP000299011">
    <property type="component" value="Chromosome"/>
</dbReference>
<dbReference type="SUPFAM" id="SSF56529">
    <property type="entry name" value="FAH"/>
    <property type="match status" value="1"/>
</dbReference>
<evidence type="ECO:0000313" key="10">
    <source>
        <dbReference type="Proteomes" id="UP000299011"/>
    </source>
</evidence>
<evidence type="ECO:0000313" key="7">
    <source>
        <dbReference type="Proteomes" id="UP000006469"/>
    </source>
</evidence>
<keyword evidence="8" id="KW-1185">Reference proteome</keyword>
<dbReference type="PANTHER" id="PTHR11820">
    <property type="entry name" value="ACYLPYRUVASE"/>
    <property type="match status" value="1"/>
</dbReference>
<evidence type="ECO:0000313" key="5">
    <source>
        <dbReference type="EMBL" id="ELZ99525.1"/>
    </source>
</evidence>
<keyword evidence="1" id="KW-0479">Metal-binding</keyword>
<name>I3R6W9_HALMT</name>
<dbReference type="InterPro" id="IPR036663">
    <property type="entry name" value="Fumarylacetoacetase_C_sf"/>
</dbReference>
<dbReference type="PaxDb" id="523841-HFX_2292"/>
<dbReference type="Proteomes" id="UP000011603">
    <property type="component" value="Unassembled WGS sequence"/>
</dbReference>
<dbReference type="Gene3D" id="3.90.850.10">
    <property type="entry name" value="Fumarylacetoacetase-like, C-terminal domain"/>
    <property type="match status" value="1"/>
</dbReference>
<keyword evidence="3" id="KW-0413">Isomerase</keyword>
<reference evidence="3" key="5">
    <citation type="submission" date="2014-05" db="EMBL/GenBank/DDBJ databases">
        <authorList>
            <person name="Wang L."/>
            <person name="Yang H."/>
            <person name="Xiang H."/>
        </authorList>
    </citation>
    <scope>NUCLEOTIDE SEQUENCE</scope>
    <source>
        <strain evidence="3">CGMCC 1.2087</strain>
    </source>
</reference>
<dbReference type="InterPro" id="IPR011234">
    <property type="entry name" value="Fumarylacetoacetase-like_C"/>
</dbReference>
<evidence type="ECO:0000313" key="4">
    <source>
        <dbReference type="EMBL" id="AHZ23357.1"/>
    </source>
</evidence>
<reference evidence="4 9" key="4">
    <citation type="submission" date="2014-04" db="EMBL/GenBank/DDBJ databases">
        <title>Transcriptional profiles of Haloferax mediterranei on the basis of nitrogen availability.</title>
        <authorList>
            <person name="Bautista V."/>
        </authorList>
    </citation>
    <scope>NUCLEOTIDE SEQUENCE [LARGE SCALE GENOMIC DNA]</scope>
    <source>
        <strain evidence="4">ATCC 33500</strain>
        <strain evidence="9">ATCC 33500 / DSM 1411 / JCM 8866 / NBRC 14739 / NCIMB 2177 / R-4</strain>
    </source>
</reference>
<evidence type="ECO:0000313" key="6">
    <source>
        <dbReference type="EMBL" id="QCQ73791.1"/>
    </source>
</evidence>
<sequence>MRLARIRTDDGVLAGEYDDGVVAVGTDQYEVGVDAELLAPCGPSALYCVGRNYAATVDQMEYEIPDQPDWFIKPPVSVLDPGSLIEYPAWTEELTYAGELAAVIDCECSNVDEADVPDVVRGYTILNDLDALDQPGRTARKAFDGSGPLGPWIETAVDPSNLDMTTHVGGELRQEANTEQMLFSPAEVVSFLSERYTFQPGDVVSFGSPANPGLIEPGDEVEIWYEGIGTLTNRVAEKS</sequence>
<reference evidence="3 7" key="2">
    <citation type="journal article" date="2012" name="J. Bacteriol.">
        <title>Complete genome sequence of the metabolically versatile halophilic archaeon Haloferax mediterranei, a poly(3-hydroxybutyrate-co-3-hydroxyvalerate) producer.</title>
        <authorList>
            <person name="Han J."/>
            <person name="Zhang F."/>
            <person name="Hou J."/>
            <person name="Liu X."/>
            <person name="Li M."/>
            <person name="Liu H."/>
            <person name="Cai L."/>
            <person name="Zhang B."/>
            <person name="Chen Y."/>
            <person name="Zhou J."/>
            <person name="Hu S."/>
            <person name="Xiang H."/>
        </authorList>
    </citation>
    <scope>NUCLEOTIDE SEQUENCE [LARGE SCALE GENOMIC DNA]</scope>
    <source>
        <strain evidence="7">ATCC 33500 / DSM 1411 / JCM 8866 / NBRC 14739 / NCIMB 2177 / R-4</strain>
        <strain evidence="3">CGMCC 1.2087</strain>
    </source>
</reference>
<dbReference type="AlphaFoldDB" id="I3R6W9"/>
<proteinExistence type="predicted"/>
<reference evidence="3" key="1">
    <citation type="journal article" date="2012" name="Appl. Environ. Microbiol.">
        <title>Identification of the haloarchaeal phasin (PhaP) that functions in polyhydroxyalkanoate accumulation and granule formation in Haloferax mediterranei.</title>
        <authorList>
            <person name="Cai S."/>
            <person name="Cai L."/>
            <person name="Liu H."/>
            <person name="Liu X."/>
            <person name="Han J."/>
            <person name="Zhou J."/>
            <person name="Xiang H."/>
        </authorList>
    </citation>
    <scope>NUCLEOTIDE SEQUENCE</scope>
    <source>
        <strain evidence="3">CGMCC 1.2087</strain>
    </source>
</reference>
<dbReference type="OrthoDB" id="6242at2157"/>
<reference evidence="6 10" key="6">
    <citation type="submission" date="2019-04" db="EMBL/GenBank/DDBJ databases">
        <title>Methylomes of two halophilic Archaea, Haloarcula marismortui and Haloferax mediterranei.</title>
        <authorList>
            <person name="DasSarma S."/>
            <person name="DasSarma P."/>
            <person name="DasSarma S."/>
            <person name="Fomenkov A."/>
            <person name="Vincze T."/>
            <person name="Anton B.P."/>
            <person name="Roberts R.J."/>
        </authorList>
    </citation>
    <scope>NUCLEOTIDE SEQUENCE [LARGE SCALE GENOMIC DNA]</scope>
    <source>
        <strain evidence="6">ATCC 33500</strain>
        <strain evidence="10">ATCC 33500 / DSM 1411 / JCM 8866 / NBRC 14739 / NCIMB 2177 / R-4</strain>
    </source>
</reference>
<dbReference type="EMBL" id="AOLO01000011">
    <property type="protein sequence ID" value="ELZ99525.1"/>
    <property type="molecule type" value="Genomic_DNA"/>
</dbReference>
<dbReference type="RefSeq" id="WP_004059702.1">
    <property type="nucleotide sequence ID" value="NC_017941.2"/>
</dbReference>
<protein>
    <submittedName>
        <fullName evidence="5">2-hydroxyhepta-2,4-diene-1, 7-dioate isomerase</fullName>
    </submittedName>
    <submittedName>
        <fullName evidence="3">2-hydroxyhepta-24-diene-1,7-dioate isomerase</fullName>
    </submittedName>
    <submittedName>
        <fullName evidence="6">FAA hydrolase family protein</fullName>
    </submittedName>
    <submittedName>
        <fullName evidence="4">Fumarylacetoacetase</fullName>
    </submittedName>
</protein>
<dbReference type="eggNOG" id="arCOG00235">
    <property type="taxonomic scope" value="Archaea"/>
</dbReference>
<organism evidence="3 7">
    <name type="scientific">Haloferax mediterranei (strain ATCC 33500 / DSM 1411 / JCM 8866 / NBRC 14739 / NCIMB 2177 / R-4)</name>
    <name type="common">Halobacterium mediterranei</name>
    <dbReference type="NCBI Taxonomy" id="523841"/>
    <lineage>
        <taxon>Archaea</taxon>
        <taxon>Methanobacteriati</taxon>
        <taxon>Methanobacteriota</taxon>
        <taxon>Stenosarchaea group</taxon>
        <taxon>Halobacteria</taxon>
        <taxon>Halobacteriales</taxon>
        <taxon>Haloferacaceae</taxon>
        <taxon>Haloferax</taxon>
    </lineage>
</organism>
<evidence type="ECO:0000313" key="8">
    <source>
        <dbReference type="Proteomes" id="UP000011603"/>
    </source>
</evidence>
<dbReference type="GeneID" id="40154795"/>
<evidence type="ECO:0000256" key="1">
    <source>
        <dbReference type="ARBA" id="ARBA00022723"/>
    </source>
</evidence>
<evidence type="ECO:0000313" key="9">
    <source>
        <dbReference type="Proteomes" id="UP000027075"/>
    </source>
</evidence>
<dbReference type="PATRIC" id="fig|523841.21.peg.2678"/>
<keyword evidence="6" id="KW-0378">Hydrolase</keyword>
<dbReference type="KEGG" id="hme:HFX_2292"/>
<accession>I3R6W9</accession>
<dbReference type="STRING" id="523841.HFX_2292"/>
<dbReference type="Proteomes" id="UP000006469">
    <property type="component" value="Chromosome"/>
</dbReference>